<organism evidence="2 3">
    <name type="scientific">Nocardiopsis composta</name>
    <dbReference type="NCBI Taxonomy" id="157465"/>
    <lineage>
        <taxon>Bacteria</taxon>
        <taxon>Bacillati</taxon>
        <taxon>Actinomycetota</taxon>
        <taxon>Actinomycetes</taxon>
        <taxon>Streptosporangiales</taxon>
        <taxon>Nocardiopsidaceae</taxon>
        <taxon>Nocardiopsis</taxon>
    </lineage>
</organism>
<evidence type="ECO:0000313" key="3">
    <source>
        <dbReference type="Proteomes" id="UP000572635"/>
    </source>
</evidence>
<feature type="transmembrane region" description="Helical" evidence="1">
    <location>
        <begin position="380"/>
        <end position="398"/>
    </location>
</feature>
<feature type="transmembrane region" description="Helical" evidence="1">
    <location>
        <begin position="50"/>
        <end position="74"/>
    </location>
</feature>
<comment type="caution">
    <text evidence="2">The sequence shown here is derived from an EMBL/GenBank/DDBJ whole genome shotgun (WGS) entry which is preliminary data.</text>
</comment>
<keyword evidence="1" id="KW-0812">Transmembrane</keyword>
<gene>
    <name evidence="2" type="ORF">HDA36_001149</name>
</gene>
<feature type="transmembrane region" description="Helical" evidence="1">
    <location>
        <begin position="20"/>
        <end position="38"/>
    </location>
</feature>
<reference evidence="2 3" key="1">
    <citation type="submission" date="2020-08" db="EMBL/GenBank/DDBJ databases">
        <title>Sequencing the genomes of 1000 actinobacteria strains.</title>
        <authorList>
            <person name="Klenk H.-P."/>
        </authorList>
    </citation>
    <scope>NUCLEOTIDE SEQUENCE [LARGE SCALE GENOMIC DNA]</scope>
    <source>
        <strain evidence="2 3">DSM 44551</strain>
    </source>
</reference>
<dbReference type="EMBL" id="JACHDB010000001">
    <property type="protein sequence ID" value="MBB5431065.1"/>
    <property type="molecule type" value="Genomic_DNA"/>
</dbReference>
<feature type="transmembrane region" description="Helical" evidence="1">
    <location>
        <begin position="95"/>
        <end position="113"/>
    </location>
</feature>
<feature type="transmembrane region" description="Helical" evidence="1">
    <location>
        <begin position="324"/>
        <end position="343"/>
    </location>
</feature>
<evidence type="ECO:0000313" key="2">
    <source>
        <dbReference type="EMBL" id="MBB5431065.1"/>
    </source>
</evidence>
<keyword evidence="3" id="KW-1185">Reference proteome</keyword>
<dbReference type="RefSeq" id="WP_184389974.1">
    <property type="nucleotide sequence ID" value="NZ_BAAAJD010000158.1"/>
</dbReference>
<keyword evidence="1" id="KW-0472">Membrane</keyword>
<keyword evidence="1" id="KW-1133">Transmembrane helix</keyword>
<protein>
    <submittedName>
        <fullName evidence="2">Uncharacterized protein</fullName>
    </submittedName>
</protein>
<proteinExistence type="predicted"/>
<feature type="transmembrane region" description="Helical" evidence="1">
    <location>
        <begin position="174"/>
        <end position="198"/>
    </location>
</feature>
<accession>A0A7W8VCK0</accession>
<dbReference type="AlphaFoldDB" id="A0A7W8VCK0"/>
<sequence>MARETPPLPWYALGLLRRCWAPLLCVHAAGALVHYASMGQVARLGLRDEVLGLLGVAFTLMVTLVTLLVMFQIVRPAAAPGVEDRPGPRNREGRLVRAVSVTVFPFLVLYSGWDLIGEEFRVYAHEASARGGLGALEAVSDFDPVGLPLLIALAAYGVRTALERLHRGGEAPLLGPVAAVFEAVWVFFAVVSVGRVLAGARDWLTGREAWVAAGEAGTALAERLAGLVSLPVPEVAAALAAAAAACWELLAEGVAEPVMWLTIAAVAFGTEADRAESLFQDDRPVRLPGEGRLPRLRGQAGRIGGLAVQGLRDKYVPFFNALRFVLRVGPVFFLGYCLAFALLRLGTDLLHRGLLLLAAPGDLLSGLAPVLPMAGAAADAVHQVLLVCLLAAAFELVVRRLGADGRRPAAAGRPAG</sequence>
<evidence type="ECO:0000256" key="1">
    <source>
        <dbReference type="SAM" id="Phobius"/>
    </source>
</evidence>
<dbReference type="Proteomes" id="UP000572635">
    <property type="component" value="Unassembled WGS sequence"/>
</dbReference>
<name>A0A7W8VCK0_9ACTN</name>